<evidence type="ECO:0000313" key="1">
    <source>
        <dbReference type="EMBL" id="VAX22516.1"/>
    </source>
</evidence>
<sequence>MRKFSFSALTIAVSAVVIVLGSGYSSAMPNFARESGVSCFSCHTQPTKSLKEASLLSNVLPEESVYSAPISEDLKTGISIHTTWADSVWSDISRLRNSPVAGRSHSANVNNRSGNADNRELDSFTGLSSYIDGGSFFAGLSVMRLSNNLTNETQGNNASDLSLWYRIAYTPKLRGFNMALGVFGTSSAVQRFNLMGVESTEKATDPKTYGLDAKIAGRIGDITLDLKAMYMNTGKENALVKRDSDILDGFSAAAQVGIKQLFGLSADYRTYKRINGNEVAKGKVASIGAWVNIANNMTLASKYTAFGIDKNILTEDGVFSLLFITSF</sequence>
<protein>
    <submittedName>
        <fullName evidence="1">Uncharacterized protein</fullName>
    </submittedName>
</protein>
<dbReference type="EMBL" id="UOGA01000226">
    <property type="protein sequence ID" value="VAX22516.1"/>
    <property type="molecule type" value="Genomic_DNA"/>
</dbReference>
<gene>
    <name evidence="1" type="ORF">MNBD_NITROSPINAE04-1148</name>
</gene>
<organism evidence="1">
    <name type="scientific">hydrothermal vent metagenome</name>
    <dbReference type="NCBI Taxonomy" id="652676"/>
    <lineage>
        <taxon>unclassified sequences</taxon>
        <taxon>metagenomes</taxon>
        <taxon>ecological metagenomes</taxon>
    </lineage>
</organism>
<dbReference type="AlphaFoldDB" id="A0A3B1BW00"/>
<proteinExistence type="predicted"/>
<reference evidence="1" key="1">
    <citation type="submission" date="2018-06" db="EMBL/GenBank/DDBJ databases">
        <authorList>
            <person name="Zhirakovskaya E."/>
        </authorList>
    </citation>
    <scope>NUCLEOTIDE SEQUENCE</scope>
</reference>
<accession>A0A3B1BW00</accession>
<name>A0A3B1BW00_9ZZZZ</name>